<name>A0A699YVN0_HAELA</name>
<keyword evidence="2" id="KW-1185">Reference proteome</keyword>
<dbReference type="EMBL" id="BLLF01000355">
    <property type="protein sequence ID" value="GFH10884.1"/>
    <property type="molecule type" value="Genomic_DNA"/>
</dbReference>
<proteinExistence type="predicted"/>
<comment type="caution">
    <text evidence="1">The sequence shown here is derived from an EMBL/GenBank/DDBJ whole genome shotgun (WGS) entry which is preliminary data.</text>
</comment>
<evidence type="ECO:0000313" key="2">
    <source>
        <dbReference type="Proteomes" id="UP000485058"/>
    </source>
</evidence>
<dbReference type="Proteomes" id="UP000485058">
    <property type="component" value="Unassembled WGS sequence"/>
</dbReference>
<reference evidence="1 2" key="1">
    <citation type="submission" date="2020-02" db="EMBL/GenBank/DDBJ databases">
        <title>Draft genome sequence of Haematococcus lacustris strain NIES-144.</title>
        <authorList>
            <person name="Morimoto D."/>
            <person name="Nakagawa S."/>
            <person name="Yoshida T."/>
            <person name="Sawayama S."/>
        </authorList>
    </citation>
    <scope>NUCLEOTIDE SEQUENCE [LARGE SCALE GENOMIC DNA]</scope>
    <source>
        <strain evidence="1 2">NIES-144</strain>
    </source>
</reference>
<gene>
    <name evidence="1" type="ORF">HaLaN_06282</name>
</gene>
<feature type="non-terminal residue" evidence="1">
    <location>
        <position position="1"/>
    </location>
</feature>
<protein>
    <submittedName>
        <fullName evidence="1">Uncharacterized protein</fullName>
    </submittedName>
</protein>
<organism evidence="1 2">
    <name type="scientific">Haematococcus lacustris</name>
    <name type="common">Green alga</name>
    <name type="synonym">Haematococcus pluvialis</name>
    <dbReference type="NCBI Taxonomy" id="44745"/>
    <lineage>
        <taxon>Eukaryota</taxon>
        <taxon>Viridiplantae</taxon>
        <taxon>Chlorophyta</taxon>
        <taxon>core chlorophytes</taxon>
        <taxon>Chlorophyceae</taxon>
        <taxon>CS clade</taxon>
        <taxon>Chlamydomonadales</taxon>
        <taxon>Haematococcaceae</taxon>
        <taxon>Haematococcus</taxon>
    </lineage>
</organism>
<evidence type="ECO:0000313" key="1">
    <source>
        <dbReference type="EMBL" id="GFH10884.1"/>
    </source>
</evidence>
<accession>A0A699YVN0</accession>
<sequence>MAMVMTTAARLLSNTRAWQGSRRCGL</sequence>
<dbReference type="AlphaFoldDB" id="A0A699YVN0"/>
<feature type="non-terminal residue" evidence="1">
    <location>
        <position position="26"/>
    </location>
</feature>